<sequence length="68" mass="8399">RGRKRERLLKIQKEKNYSKNRERLDEHPNFAIFNKFPQCYQEILEQITVQSNDEQFPDKVFYKIKNLP</sequence>
<proteinExistence type="predicted"/>
<reference evidence="1 2" key="1">
    <citation type="submission" date="2015-08" db="EMBL/GenBank/DDBJ databases">
        <title>Next Generation Sequencing and Analysis of the Genome of Puccinia sorghi L Schw, the Causal Agent of Maize Common Rust.</title>
        <authorList>
            <person name="Rochi L."/>
            <person name="Burguener G."/>
            <person name="Darino M."/>
            <person name="Turjanski A."/>
            <person name="Kreff E."/>
            <person name="Dieguez M.J."/>
            <person name="Sacco F."/>
        </authorList>
    </citation>
    <scope>NUCLEOTIDE SEQUENCE [LARGE SCALE GENOMIC DNA]</scope>
    <source>
        <strain evidence="1 2">RO10H11247</strain>
    </source>
</reference>
<accession>A0A0L6UF92</accession>
<feature type="non-terminal residue" evidence="1">
    <location>
        <position position="1"/>
    </location>
</feature>
<name>A0A0L6UF92_9BASI</name>
<gene>
    <name evidence="1" type="ORF">VP01_6587g1</name>
</gene>
<dbReference type="EMBL" id="LAVV01011926">
    <property type="protein sequence ID" value="KNZ47229.1"/>
    <property type="molecule type" value="Genomic_DNA"/>
</dbReference>
<comment type="caution">
    <text evidence="1">The sequence shown here is derived from an EMBL/GenBank/DDBJ whole genome shotgun (WGS) entry which is preliminary data.</text>
</comment>
<evidence type="ECO:0000313" key="2">
    <source>
        <dbReference type="Proteomes" id="UP000037035"/>
    </source>
</evidence>
<dbReference type="VEuPathDB" id="FungiDB:VP01_6587g1"/>
<evidence type="ECO:0000313" key="1">
    <source>
        <dbReference type="EMBL" id="KNZ47229.1"/>
    </source>
</evidence>
<dbReference type="OrthoDB" id="3056461at2759"/>
<dbReference type="Proteomes" id="UP000037035">
    <property type="component" value="Unassembled WGS sequence"/>
</dbReference>
<organism evidence="1 2">
    <name type="scientific">Puccinia sorghi</name>
    <dbReference type="NCBI Taxonomy" id="27349"/>
    <lineage>
        <taxon>Eukaryota</taxon>
        <taxon>Fungi</taxon>
        <taxon>Dikarya</taxon>
        <taxon>Basidiomycota</taxon>
        <taxon>Pucciniomycotina</taxon>
        <taxon>Pucciniomycetes</taxon>
        <taxon>Pucciniales</taxon>
        <taxon>Pucciniaceae</taxon>
        <taxon>Puccinia</taxon>
    </lineage>
</organism>
<keyword evidence="2" id="KW-1185">Reference proteome</keyword>
<protein>
    <submittedName>
        <fullName evidence="1">Uncharacterized protein</fullName>
    </submittedName>
</protein>
<dbReference type="AlphaFoldDB" id="A0A0L6UF92"/>